<evidence type="ECO:0000256" key="5">
    <source>
        <dbReference type="ARBA" id="ARBA00023136"/>
    </source>
</evidence>
<dbReference type="EMBL" id="VIWT01000001">
    <property type="protein sequence ID" value="TWG00780.1"/>
    <property type="molecule type" value="Genomic_DNA"/>
</dbReference>
<feature type="domain" description="EamA" evidence="7">
    <location>
        <begin position="167"/>
        <end position="300"/>
    </location>
</feature>
<dbReference type="InterPro" id="IPR050638">
    <property type="entry name" value="AA-Vitamin_Transporters"/>
</dbReference>
<dbReference type="OrthoDB" id="3821087at2"/>
<dbReference type="GO" id="GO:0016020">
    <property type="term" value="C:membrane"/>
    <property type="evidence" value="ECO:0007669"/>
    <property type="project" value="UniProtKB-SubCell"/>
</dbReference>
<dbReference type="Proteomes" id="UP000317940">
    <property type="component" value="Unassembled WGS sequence"/>
</dbReference>
<feature type="transmembrane region" description="Helical" evidence="6">
    <location>
        <begin position="231"/>
        <end position="251"/>
    </location>
</feature>
<feature type="transmembrane region" description="Helical" evidence="6">
    <location>
        <begin position="105"/>
        <end position="128"/>
    </location>
</feature>
<evidence type="ECO:0000313" key="8">
    <source>
        <dbReference type="EMBL" id="TWG00780.1"/>
    </source>
</evidence>
<dbReference type="SUPFAM" id="SSF103481">
    <property type="entry name" value="Multidrug resistance efflux transporter EmrE"/>
    <property type="match status" value="2"/>
</dbReference>
<feature type="transmembrane region" description="Helical" evidence="6">
    <location>
        <begin position="167"/>
        <end position="185"/>
    </location>
</feature>
<sequence>MSSSSVPSAAPRPAFPAGRGLLYLVLSAGCWGTAGAAAALFQQSSGLGPVAGTFWRSAVGVLLLLPACLRRGLPRRPDPVRLLVDGLGLTLFQIGYFEAVSGTGLAVATVVTLGAAPVLVAVGARPLLGERLGAGGRSAVAGAVAGLLVLVLGGTGTGTGGTVRAGGVGWALASAAGYACITLHGRRRGSGGDALGTTLYSFLVCALVSLACCADGRLLPHAAALPRSLALMLYLAAVPTALGYALYFTALPAVRATTAAVIALLEPACATLLATTLLGERLTPATVLGTAVLLLSVAGLAVAEARGRAVRPGAPRAAG</sequence>
<proteinExistence type="inferred from homology"/>
<keyword evidence="3 6" id="KW-0812">Transmembrane</keyword>
<keyword evidence="4 6" id="KW-1133">Transmembrane helix</keyword>
<evidence type="ECO:0000256" key="2">
    <source>
        <dbReference type="ARBA" id="ARBA00007362"/>
    </source>
</evidence>
<keyword evidence="9" id="KW-1185">Reference proteome</keyword>
<keyword evidence="5 6" id="KW-0472">Membrane</keyword>
<feature type="transmembrane region" description="Helical" evidence="6">
    <location>
        <begin position="197"/>
        <end position="219"/>
    </location>
</feature>
<feature type="transmembrane region" description="Helical" evidence="6">
    <location>
        <begin position="258"/>
        <end position="279"/>
    </location>
</feature>
<dbReference type="InterPro" id="IPR037185">
    <property type="entry name" value="EmrE-like"/>
</dbReference>
<dbReference type="PANTHER" id="PTHR32322:SF2">
    <property type="entry name" value="EAMA DOMAIN-CONTAINING PROTEIN"/>
    <property type="match status" value="1"/>
</dbReference>
<dbReference type="PANTHER" id="PTHR32322">
    <property type="entry name" value="INNER MEMBRANE TRANSPORTER"/>
    <property type="match status" value="1"/>
</dbReference>
<evidence type="ECO:0000259" key="7">
    <source>
        <dbReference type="Pfam" id="PF00892"/>
    </source>
</evidence>
<feature type="transmembrane region" description="Helical" evidence="6">
    <location>
        <begin position="285"/>
        <end position="303"/>
    </location>
</feature>
<evidence type="ECO:0000256" key="3">
    <source>
        <dbReference type="ARBA" id="ARBA00022692"/>
    </source>
</evidence>
<dbReference type="AlphaFoldDB" id="A0A561UN44"/>
<evidence type="ECO:0000313" key="9">
    <source>
        <dbReference type="Proteomes" id="UP000317940"/>
    </source>
</evidence>
<organism evidence="8 9">
    <name type="scientific">Kitasatospora viridis</name>
    <dbReference type="NCBI Taxonomy" id="281105"/>
    <lineage>
        <taxon>Bacteria</taxon>
        <taxon>Bacillati</taxon>
        <taxon>Actinomycetota</taxon>
        <taxon>Actinomycetes</taxon>
        <taxon>Kitasatosporales</taxon>
        <taxon>Streptomycetaceae</taxon>
        <taxon>Kitasatospora</taxon>
    </lineage>
</organism>
<evidence type="ECO:0000256" key="4">
    <source>
        <dbReference type="ARBA" id="ARBA00022989"/>
    </source>
</evidence>
<feature type="transmembrane region" description="Helical" evidence="6">
    <location>
        <begin position="140"/>
        <end position="161"/>
    </location>
</feature>
<comment type="caution">
    <text evidence="8">The sequence shown here is derived from an EMBL/GenBank/DDBJ whole genome shotgun (WGS) entry which is preliminary data.</text>
</comment>
<dbReference type="InterPro" id="IPR000620">
    <property type="entry name" value="EamA_dom"/>
</dbReference>
<protein>
    <submittedName>
        <fullName evidence="8">DME family drug/metabolite transporter</fullName>
    </submittedName>
</protein>
<evidence type="ECO:0000256" key="6">
    <source>
        <dbReference type="SAM" id="Phobius"/>
    </source>
</evidence>
<name>A0A561UN44_9ACTN</name>
<reference evidence="8 9" key="1">
    <citation type="submission" date="2019-06" db="EMBL/GenBank/DDBJ databases">
        <title>Sequencing the genomes of 1000 actinobacteria strains.</title>
        <authorList>
            <person name="Klenk H.-P."/>
        </authorList>
    </citation>
    <scope>NUCLEOTIDE SEQUENCE [LARGE SCALE GENOMIC DNA]</scope>
    <source>
        <strain evidence="8 9">DSM 44826</strain>
    </source>
</reference>
<feature type="transmembrane region" description="Helical" evidence="6">
    <location>
        <begin position="21"/>
        <end position="41"/>
    </location>
</feature>
<evidence type="ECO:0000256" key="1">
    <source>
        <dbReference type="ARBA" id="ARBA00004141"/>
    </source>
</evidence>
<dbReference type="Pfam" id="PF00892">
    <property type="entry name" value="EamA"/>
    <property type="match status" value="2"/>
</dbReference>
<gene>
    <name evidence="8" type="ORF">FHX73_114660</name>
</gene>
<comment type="subcellular location">
    <subcellularLocation>
        <location evidence="1">Membrane</location>
        <topology evidence="1">Multi-pass membrane protein</topology>
    </subcellularLocation>
</comment>
<accession>A0A561UN44</accession>
<comment type="similarity">
    <text evidence="2">Belongs to the EamA transporter family.</text>
</comment>
<dbReference type="RefSeq" id="WP_145906826.1">
    <property type="nucleotide sequence ID" value="NZ_BAAAMZ010000003.1"/>
</dbReference>
<feature type="domain" description="EamA" evidence="7">
    <location>
        <begin position="19"/>
        <end position="151"/>
    </location>
</feature>